<dbReference type="SMART" id="SM00448">
    <property type="entry name" value="REC"/>
    <property type="match status" value="1"/>
</dbReference>
<keyword evidence="5" id="KW-1185">Reference proteome</keyword>
<dbReference type="Pfam" id="PF04397">
    <property type="entry name" value="LytTR"/>
    <property type="match status" value="1"/>
</dbReference>
<dbReference type="Gene3D" id="2.40.50.1020">
    <property type="entry name" value="LytTr DNA-binding domain"/>
    <property type="match status" value="1"/>
</dbReference>
<name>A0A176TDE2_9FLAO</name>
<dbReference type="SMART" id="SM00850">
    <property type="entry name" value="LytTR"/>
    <property type="match status" value="1"/>
</dbReference>
<dbReference type="PANTHER" id="PTHR37299">
    <property type="entry name" value="TRANSCRIPTIONAL REGULATOR-RELATED"/>
    <property type="match status" value="1"/>
</dbReference>
<evidence type="ECO:0000259" key="2">
    <source>
        <dbReference type="PROSITE" id="PS50110"/>
    </source>
</evidence>
<dbReference type="GO" id="GO:0000156">
    <property type="term" value="F:phosphorelay response regulator activity"/>
    <property type="evidence" value="ECO:0007669"/>
    <property type="project" value="InterPro"/>
</dbReference>
<feature type="modified residue" description="4-aspartylphosphate" evidence="1">
    <location>
        <position position="53"/>
    </location>
</feature>
<organism evidence="4 5">
    <name type="scientific">Polaribacter atrinae</name>
    <dbReference type="NCBI Taxonomy" id="1333662"/>
    <lineage>
        <taxon>Bacteria</taxon>
        <taxon>Pseudomonadati</taxon>
        <taxon>Bacteroidota</taxon>
        <taxon>Flavobacteriia</taxon>
        <taxon>Flavobacteriales</taxon>
        <taxon>Flavobacteriaceae</taxon>
    </lineage>
</organism>
<dbReference type="Pfam" id="PF00072">
    <property type="entry name" value="Response_reg"/>
    <property type="match status" value="1"/>
</dbReference>
<dbReference type="InterPro" id="IPR046947">
    <property type="entry name" value="LytR-like"/>
</dbReference>
<dbReference type="GO" id="GO:0003677">
    <property type="term" value="F:DNA binding"/>
    <property type="evidence" value="ECO:0007669"/>
    <property type="project" value="UniProtKB-KW"/>
</dbReference>
<dbReference type="AlphaFoldDB" id="A0A176TDE2"/>
<evidence type="ECO:0000313" key="4">
    <source>
        <dbReference type="EMBL" id="OAD45769.1"/>
    </source>
</evidence>
<dbReference type="InterPro" id="IPR001789">
    <property type="entry name" value="Sig_transdc_resp-reg_receiver"/>
</dbReference>
<keyword evidence="4" id="KW-0238">DNA-binding</keyword>
<accession>A0A176TDE2</accession>
<dbReference type="Proteomes" id="UP000076923">
    <property type="component" value="Unassembled WGS sequence"/>
</dbReference>
<dbReference type="PROSITE" id="PS50110">
    <property type="entry name" value="RESPONSE_REGULATORY"/>
    <property type="match status" value="1"/>
</dbReference>
<dbReference type="InterPro" id="IPR011006">
    <property type="entry name" value="CheY-like_superfamily"/>
</dbReference>
<gene>
    <name evidence="4" type="ORF">LPB303_05640</name>
</gene>
<dbReference type="STRING" id="1333662.LPB303_05640"/>
<proteinExistence type="predicted"/>
<feature type="domain" description="Response regulatory" evidence="2">
    <location>
        <begin position="2"/>
        <end position="114"/>
    </location>
</feature>
<dbReference type="PANTHER" id="PTHR37299:SF1">
    <property type="entry name" value="STAGE 0 SPORULATION PROTEIN A HOMOLOG"/>
    <property type="match status" value="1"/>
</dbReference>
<keyword evidence="1" id="KW-0597">Phosphoprotein</keyword>
<evidence type="ECO:0000256" key="1">
    <source>
        <dbReference type="PROSITE-ProRule" id="PRU00169"/>
    </source>
</evidence>
<dbReference type="PROSITE" id="PS50930">
    <property type="entry name" value="HTH_LYTTR"/>
    <property type="match status" value="1"/>
</dbReference>
<dbReference type="RefSeq" id="WP_068448728.1">
    <property type="nucleotide sequence ID" value="NZ_CP150660.1"/>
</dbReference>
<dbReference type="OrthoDB" id="2168082at2"/>
<feature type="domain" description="HTH LytTR-type" evidence="3">
    <location>
        <begin position="136"/>
        <end position="234"/>
    </location>
</feature>
<evidence type="ECO:0000259" key="3">
    <source>
        <dbReference type="PROSITE" id="PS50930"/>
    </source>
</evidence>
<evidence type="ECO:0000313" key="5">
    <source>
        <dbReference type="Proteomes" id="UP000076923"/>
    </source>
</evidence>
<protein>
    <submittedName>
        <fullName evidence="4">DNA-binding response regulator</fullName>
    </submittedName>
</protein>
<dbReference type="SUPFAM" id="SSF52172">
    <property type="entry name" value="CheY-like"/>
    <property type="match status" value="1"/>
</dbReference>
<dbReference type="InterPro" id="IPR007492">
    <property type="entry name" value="LytTR_DNA-bd_dom"/>
</dbReference>
<dbReference type="Gene3D" id="3.40.50.2300">
    <property type="match status" value="1"/>
</dbReference>
<comment type="caution">
    <text evidence="4">The sequence shown here is derived from an EMBL/GenBank/DDBJ whole genome shotgun (WGS) entry which is preliminary data.</text>
</comment>
<reference evidence="4 5" key="1">
    <citation type="submission" date="2016-02" db="EMBL/GenBank/DDBJ databases">
        <title>Draft genome sequence of Polaribacter atrinae KACC17473.</title>
        <authorList>
            <person name="Shin S.-K."/>
            <person name="Yi H."/>
        </authorList>
    </citation>
    <scope>NUCLEOTIDE SEQUENCE [LARGE SCALE GENOMIC DNA]</scope>
    <source>
        <strain evidence="4 5">KACC 17473</strain>
    </source>
</reference>
<dbReference type="EMBL" id="LVWE01000010">
    <property type="protein sequence ID" value="OAD45769.1"/>
    <property type="molecule type" value="Genomic_DNA"/>
</dbReference>
<sequence>MNCIVVDDDVTARLIIKKLCADFNEITVLEEFDSAIEAIKYLNSNEVDLIFLDIHMPAFSGFDFIQTLKSPPKIILTTSDKNFALQAFEYDCILDYLVKPITKTRFNKSLQKLSSLKEAKTSTNVKIPSKEGSDFIYVSVERRLVKIDIPNICFVEAKGDYISIKTDSKSYIVHSTLKKIEDKLPSSLFLRIHRSFIINVSEIVDIEDNSVLIQKSVIPISRSNKSELMRRLNLL</sequence>